<feature type="chain" id="PRO_5040435074" evidence="1">
    <location>
        <begin position="27"/>
        <end position="57"/>
    </location>
</feature>
<reference evidence="2" key="1">
    <citation type="submission" date="2021-06" db="EMBL/GenBank/DDBJ databases">
        <authorList>
            <person name="Kallberg Y."/>
            <person name="Tangrot J."/>
            <person name="Rosling A."/>
        </authorList>
    </citation>
    <scope>NUCLEOTIDE SEQUENCE</scope>
    <source>
        <strain evidence="2">BR232B</strain>
    </source>
</reference>
<keyword evidence="1" id="KW-0732">Signal</keyword>
<comment type="caution">
    <text evidence="2">The sequence shown here is derived from an EMBL/GenBank/DDBJ whole genome shotgun (WGS) entry which is preliminary data.</text>
</comment>
<proteinExistence type="predicted"/>
<evidence type="ECO:0000313" key="3">
    <source>
        <dbReference type="Proteomes" id="UP000789739"/>
    </source>
</evidence>
<evidence type="ECO:0000256" key="1">
    <source>
        <dbReference type="SAM" id="SignalP"/>
    </source>
</evidence>
<feature type="signal peptide" evidence="1">
    <location>
        <begin position="1"/>
        <end position="26"/>
    </location>
</feature>
<dbReference type="Proteomes" id="UP000789739">
    <property type="component" value="Unassembled WGS sequence"/>
</dbReference>
<gene>
    <name evidence="2" type="ORF">PBRASI_LOCUS3316</name>
</gene>
<accession>A0A9N9A2W1</accession>
<name>A0A9N9A2W1_9GLOM</name>
<evidence type="ECO:0000313" key="2">
    <source>
        <dbReference type="EMBL" id="CAG8514980.1"/>
    </source>
</evidence>
<organism evidence="2 3">
    <name type="scientific">Paraglomus brasilianum</name>
    <dbReference type="NCBI Taxonomy" id="144538"/>
    <lineage>
        <taxon>Eukaryota</taxon>
        <taxon>Fungi</taxon>
        <taxon>Fungi incertae sedis</taxon>
        <taxon>Mucoromycota</taxon>
        <taxon>Glomeromycotina</taxon>
        <taxon>Glomeromycetes</taxon>
        <taxon>Paraglomerales</taxon>
        <taxon>Paraglomeraceae</taxon>
        <taxon>Paraglomus</taxon>
    </lineage>
</organism>
<dbReference type="AlphaFoldDB" id="A0A9N9A2W1"/>
<keyword evidence="3" id="KW-1185">Reference proteome</keyword>
<dbReference type="EMBL" id="CAJVPI010000295">
    <property type="protein sequence ID" value="CAG8514980.1"/>
    <property type="molecule type" value="Genomic_DNA"/>
</dbReference>
<sequence length="57" mass="6278">MKLVVIRCFFVFAVVATLLHLEAVQAAAKIPEPAAALSKVTFLKKRLQGMYMTGLLE</sequence>
<protein>
    <submittedName>
        <fullName evidence="2">1845_t:CDS:1</fullName>
    </submittedName>
</protein>